<dbReference type="PANTHER" id="PTHR43020:SF2">
    <property type="entry name" value="MITOCHONDRIAL TRNA METHYLTHIOTRANSFERASE CDK5RAP1"/>
    <property type="match status" value="1"/>
</dbReference>
<evidence type="ECO:0000256" key="2">
    <source>
        <dbReference type="ARBA" id="ARBA00022485"/>
    </source>
</evidence>
<evidence type="ECO:0000259" key="8">
    <source>
        <dbReference type="PROSITE" id="PS51918"/>
    </source>
</evidence>
<keyword evidence="5" id="KW-0408">Iron</keyword>
<dbReference type="InterPro" id="IPR016169">
    <property type="entry name" value="FAD-bd_PCMH_sub2"/>
</dbReference>
<dbReference type="InterPro" id="IPR046342">
    <property type="entry name" value="CBS_dom_sf"/>
</dbReference>
<dbReference type="SMART" id="SM01091">
    <property type="entry name" value="CorC_HlyC"/>
    <property type="match status" value="1"/>
</dbReference>
<dbReference type="EMBL" id="JARGDH010000093">
    <property type="protein sequence ID" value="KAL0263845.1"/>
    <property type="molecule type" value="Genomic_DNA"/>
</dbReference>
<dbReference type="GO" id="GO:0005829">
    <property type="term" value="C:cytosol"/>
    <property type="evidence" value="ECO:0007669"/>
    <property type="project" value="TreeGrafter"/>
</dbReference>
<evidence type="ECO:0000256" key="6">
    <source>
        <dbReference type="ARBA" id="ARBA00023014"/>
    </source>
</evidence>
<dbReference type="GO" id="GO:0035597">
    <property type="term" value="F:tRNA-2-methylthio-N(6)-dimethylallyladenosine(37) synthase activity"/>
    <property type="evidence" value="ECO:0007669"/>
    <property type="project" value="TreeGrafter"/>
</dbReference>
<evidence type="ECO:0000256" key="1">
    <source>
        <dbReference type="ARBA" id="ARBA00001966"/>
    </source>
</evidence>
<sequence>MLEASKLVAEGAKEIILLGQNVSSYHGIDHTGKERTLGYLIKELAKLDKLQRIRYITSHPNEIDEELIEAHRDVNKLMPFLHLPIQSGSDNVLKQMNRKHTVADYLRVIEKLKVAQPKLAISSDFIVGFPGETDQDFNNTLALVKEVGFVQSFSFMYSKRPGTPAANYNNQVPQDIKENRLQELQKLLNYQQEQFNCQFIGSTMEVLVNQLKTDGKLNGKTIYMQQVQLQEEAKDNLGKIVNLNITDANVNVLKAMVVDEFGGIDGLITIEDLIEEIVGDITDEYDKFLKKMVIVNKPGYLEVDARLSTEELEEIIGPFLNEEEREEVDTVGGLIAFLSGRVVSKNEVIKHPTGIEFEILAADPLKIIRIGIHYSKAQLNKETNDEKAQ</sequence>
<proteinExistence type="predicted"/>
<organism evidence="9">
    <name type="scientific">Menopon gallinae</name>
    <name type="common">poultry shaft louse</name>
    <dbReference type="NCBI Taxonomy" id="328185"/>
    <lineage>
        <taxon>Eukaryota</taxon>
        <taxon>Metazoa</taxon>
        <taxon>Ecdysozoa</taxon>
        <taxon>Arthropoda</taxon>
        <taxon>Hexapoda</taxon>
        <taxon>Insecta</taxon>
        <taxon>Pterygota</taxon>
        <taxon>Neoptera</taxon>
        <taxon>Paraneoptera</taxon>
        <taxon>Psocodea</taxon>
        <taxon>Troctomorpha</taxon>
        <taxon>Phthiraptera</taxon>
        <taxon>Amblycera</taxon>
        <taxon>Menoponidae</taxon>
        <taxon>Menopon</taxon>
    </lineage>
</organism>
<dbReference type="GO" id="GO:0050660">
    <property type="term" value="F:flavin adenine dinucleotide binding"/>
    <property type="evidence" value="ECO:0007669"/>
    <property type="project" value="InterPro"/>
</dbReference>
<feature type="domain" description="Radical SAM core" evidence="8">
    <location>
        <begin position="1"/>
        <end position="194"/>
    </location>
</feature>
<dbReference type="AlphaFoldDB" id="A0AAW2H650"/>
<dbReference type="GO" id="GO:0051539">
    <property type="term" value="F:4 iron, 4 sulfur cluster binding"/>
    <property type="evidence" value="ECO:0007669"/>
    <property type="project" value="UniProtKB-KW"/>
</dbReference>
<dbReference type="Pfam" id="PF01938">
    <property type="entry name" value="TRAM"/>
    <property type="match status" value="1"/>
</dbReference>
<dbReference type="Pfam" id="PF03471">
    <property type="entry name" value="CorC_HlyC"/>
    <property type="match status" value="1"/>
</dbReference>
<dbReference type="SMART" id="SM00729">
    <property type="entry name" value="Elp3"/>
    <property type="match status" value="1"/>
</dbReference>
<dbReference type="InterPro" id="IPR007197">
    <property type="entry name" value="rSAM"/>
</dbReference>
<dbReference type="InterPro" id="IPR036318">
    <property type="entry name" value="FAD-bd_PCMH-like_sf"/>
</dbReference>
<dbReference type="Gene3D" id="3.80.30.20">
    <property type="entry name" value="tm_1862 like domain"/>
    <property type="match status" value="1"/>
</dbReference>
<keyword evidence="3" id="KW-0949">S-adenosyl-L-methionine</keyword>
<comment type="caution">
    <text evidence="9">The sequence shown here is derived from an EMBL/GenBank/DDBJ whole genome shotgun (WGS) entry which is preliminary data.</text>
</comment>
<dbReference type="InterPro" id="IPR023404">
    <property type="entry name" value="rSAM_horseshoe"/>
</dbReference>
<dbReference type="NCBIfam" id="TIGR00089">
    <property type="entry name" value="MiaB/RimO family radical SAM methylthiotransferase"/>
    <property type="match status" value="1"/>
</dbReference>
<keyword evidence="2" id="KW-0004">4Fe-4S</keyword>
<dbReference type="PANTHER" id="PTHR43020">
    <property type="entry name" value="CDK5 REGULATORY SUBUNIT-ASSOCIATED PROTEIN 1"/>
    <property type="match status" value="1"/>
</dbReference>
<reference evidence="9" key="1">
    <citation type="journal article" date="2024" name="Gigascience">
        <title>Chromosome-level genome of the poultry shaft louse Menopon gallinae provides insight into the host-switching and adaptive evolution of parasitic lice.</title>
        <authorList>
            <person name="Xu Y."/>
            <person name="Ma L."/>
            <person name="Liu S."/>
            <person name="Liang Y."/>
            <person name="Liu Q."/>
            <person name="He Z."/>
            <person name="Tian L."/>
            <person name="Duan Y."/>
            <person name="Cai W."/>
            <person name="Li H."/>
            <person name="Song F."/>
        </authorList>
    </citation>
    <scope>NUCLEOTIDE SEQUENCE</scope>
    <source>
        <strain evidence="9">Cailab_2023a</strain>
    </source>
</reference>
<dbReference type="InterPro" id="IPR058240">
    <property type="entry name" value="rSAM_sf"/>
</dbReference>
<dbReference type="InterPro" id="IPR005839">
    <property type="entry name" value="Methylthiotransferase"/>
</dbReference>
<gene>
    <name evidence="9" type="ORF">PYX00_011146</name>
</gene>
<dbReference type="PROSITE" id="PS51918">
    <property type="entry name" value="RADICAL_SAM"/>
    <property type="match status" value="1"/>
</dbReference>
<dbReference type="SUPFAM" id="SSF54631">
    <property type="entry name" value="CBS-domain pair"/>
    <property type="match status" value="1"/>
</dbReference>
<evidence type="ECO:0000256" key="4">
    <source>
        <dbReference type="ARBA" id="ARBA00022723"/>
    </source>
</evidence>
<comment type="cofactor">
    <cofactor evidence="1">
        <name>[4Fe-4S] cluster</name>
        <dbReference type="ChEBI" id="CHEBI:49883"/>
    </cofactor>
</comment>
<dbReference type="SUPFAM" id="SSF56176">
    <property type="entry name" value="FAD-binding/transporter-associated domain-like"/>
    <property type="match status" value="1"/>
</dbReference>
<name>A0AAW2H650_9NEOP</name>
<dbReference type="SUPFAM" id="SSF102114">
    <property type="entry name" value="Radical SAM enzymes"/>
    <property type="match status" value="1"/>
</dbReference>
<dbReference type="PROSITE" id="PS50926">
    <property type="entry name" value="TRAM"/>
    <property type="match status" value="1"/>
</dbReference>
<dbReference type="CDD" id="cd01335">
    <property type="entry name" value="Radical_SAM"/>
    <property type="match status" value="1"/>
</dbReference>
<dbReference type="Gene3D" id="3.10.580.10">
    <property type="entry name" value="CBS-domain"/>
    <property type="match status" value="1"/>
</dbReference>
<keyword evidence="6" id="KW-0411">Iron-sulfur</keyword>
<dbReference type="InterPro" id="IPR002792">
    <property type="entry name" value="TRAM_dom"/>
</dbReference>
<dbReference type="Gene3D" id="3.30.465.10">
    <property type="match status" value="1"/>
</dbReference>
<feature type="domain" description="TRAM" evidence="7">
    <location>
        <begin position="197"/>
        <end position="259"/>
    </location>
</feature>
<evidence type="ECO:0000259" key="7">
    <source>
        <dbReference type="PROSITE" id="PS50926"/>
    </source>
</evidence>
<keyword evidence="4" id="KW-0479">Metal-binding</keyword>
<dbReference type="InterPro" id="IPR005170">
    <property type="entry name" value="Transptr-assoc_dom"/>
</dbReference>
<dbReference type="Pfam" id="PF04055">
    <property type="entry name" value="Radical_SAM"/>
    <property type="match status" value="1"/>
</dbReference>
<dbReference type="InterPro" id="IPR006638">
    <property type="entry name" value="Elp3/MiaA/NifB-like_rSAM"/>
</dbReference>
<protein>
    <submittedName>
        <fullName evidence="9">Uncharacterized protein</fullName>
    </submittedName>
</protein>
<evidence type="ECO:0000313" key="9">
    <source>
        <dbReference type="EMBL" id="KAL0263845.1"/>
    </source>
</evidence>
<evidence type="ECO:0000256" key="3">
    <source>
        <dbReference type="ARBA" id="ARBA00022691"/>
    </source>
</evidence>
<dbReference type="GO" id="GO:0046872">
    <property type="term" value="F:metal ion binding"/>
    <property type="evidence" value="ECO:0007669"/>
    <property type="project" value="UniProtKB-KW"/>
</dbReference>
<evidence type="ECO:0000256" key="5">
    <source>
        <dbReference type="ARBA" id="ARBA00023004"/>
    </source>
</evidence>
<accession>A0AAW2H650</accession>